<dbReference type="EMBL" id="CAJVPK010004278">
    <property type="protein sequence ID" value="CAG8635422.1"/>
    <property type="molecule type" value="Genomic_DNA"/>
</dbReference>
<evidence type="ECO:0000256" key="1">
    <source>
        <dbReference type="SAM" id="MobiDB-lite"/>
    </source>
</evidence>
<organism evidence="2 3">
    <name type="scientific">Diversispora eburnea</name>
    <dbReference type="NCBI Taxonomy" id="1213867"/>
    <lineage>
        <taxon>Eukaryota</taxon>
        <taxon>Fungi</taxon>
        <taxon>Fungi incertae sedis</taxon>
        <taxon>Mucoromycota</taxon>
        <taxon>Glomeromycotina</taxon>
        <taxon>Glomeromycetes</taxon>
        <taxon>Diversisporales</taxon>
        <taxon>Diversisporaceae</taxon>
        <taxon>Diversispora</taxon>
    </lineage>
</organism>
<accession>A0A9N9DEK4</accession>
<feature type="region of interest" description="Disordered" evidence="1">
    <location>
        <begin position="63"/>
        <end position="94"/>
    </location>
</feature>
<protein>
    <submittedName>
        <fullName evidence="2">7109_t:CDS:1</fullName>
    </submittedName>
</protein>
<dbReference type="Proteomes" id="UP000789706">
    <property type="component" value="Unassembled WGS sequence"/>
</dbReference>
<comment type="caution">
    <text evidence="2">The sequence shown here is derived from an EMBL/GenBank/DDBJ whole genome shotgun (WGS) entry which is preliminary data.</text>
</comment>
<dbReference type="OrthoDB" id="2439449at2759"/>
<evidence type="ECO:0000313" key="3">
    <source>
        <dbReference type="Proteomes" id="UP000789706"/>
    </source>
</evidence>
<feature type="non-terminal residue" evidence="2">
    <location>
        <position position="306"/>
    </location>
</feature>
<sequence length="306" mass="34803">KWTAPVKNLKQDCERAKIEYLQVKQINQLATGSGAIYNDNRITSGKRCRDVNYEEANTKKRNITNVNSPDDKTPGKCSSNKVGGLSENKENDDSNELLEFKHDELEELEQQITISSLSEWNIGTVNVSRKFKEYQRQLISSVRQKKRQVLNSNPYKIAQPILTDSLLTTLYKVTNNFSLDLNYNFNLNNDDGELGENAYHPFIKVIFGGEYTSYSLELNKSVSGKQRPDFSCVVDDIAILNSEIKPMGYTQFRKVQDFVKVHLKGRESINKLLEKGGPNKSIAFLNMGDTIESFAIDLVYDGVYRS</sequence>
<name>A0A9N9DEK4_9GLOM</name>
<keyword evidence="3" id="KW-1185">Reference proteome</keyword>
<dbReference type="AlphaFoldDB" id="A0A9N9DEK4"/>
<reference evidence="2" key="1">
    <citation type="submission" date="2021-06" db="EMBL/GenBank/DDBJ databases">
        <authorList>
            <person name="Kallberg Y."/>
            <person name="Tangrot J."/>
            <person name="Rosling A."/>
        </authorList>
    </citation>
    <scope>NUCLEOTIDE SEQUENCE</scope>
    <source>
        <strain evidence="2">AZ414A</strain>
    </source>
</reference>
<proteinExistence type="predicted"/>
<evidence type="ECO:0000313" key="2">
    <source>
        <dbReference type="EMBL" id="CAG8635422.1"/>
    </source>
</evidence>
<gene>
    <name evidence="2" type="ORF">DEBURN_LOCUS10947</name>
</gene>